<dbReference type="Proteomes" id="UP000054144">
    <property type="component" value="Unassembled WGS sequence"/>
</dbReference>
<protein>
    <submittedName>
        <fullName evidence="2">Uncharacterized protein</fullName>
    </submittedName>
</protein>
<evidence type="ECO:0000313" key="2">
    <source>
        <dbReference type="EMBL" id="KIY53473.1"/>
    </source>
</evidence>
<keyword evidence="3" id="KW-1185">Reference proteome</keyword>
<feature type="compositionally biased region" description="Low complexity" evidence="1">
    <location>
        <begin position="1392"/>
        <end position="1402"/>
    </location>
</feature>
<evidence type="ECO:0000256" key="1">
    <source>
        <dbReference type="SAM" id="MobiDB-lite"/>
    </source>
</evidence>
<feature type="compositionally biased region" description="Low complexity" evidence="1">
    <location>
        <begin position="1192"/>
        <end position="1209"/>
    </location>
</feature>
<feature type="region of interest" description="Disordered" evidence="1">
    <location>
        <begin position="1165"/>
        <end position="1331"/>
    </location>
</feature>
<accession>A0A0D7ARN3</accession>
<evidence type="ECO:0000313" key="3">
    <source>
        <dbReference type="Proteomes" id="UP000054144"/>
    </source>
</evidence>
<feature type="region of interest" description="Disordered" evidence="1">
    <location>
        <begin position="1359"/>
        <end position="1451"/>
    </location>
</feature>
<feature type="compositionally biased region" description="Polar residues" evidence="1">
    <location>
        <begin position="1227"/>
        <end position="1247"/>
    </location>
</feature>
<gene>
    <name evidence="2" type="ORF">FISHEDRAFT_55113</name>
</gene>
<feature type="compositionally biased region" description="Low complexity" evidence="1">
    <location>
        <begin position="1412"/>
        <end position="1426"/>
    </location>
</feature>
<organism evidence="2 3">
    <name type="scientific">Fistulina hepatica ATCC 64428</name>
    <dbReference type="NCBI Taxonomy" id="1128425"/>
    <lineage>
        <taxon>Eukaryota</taxon>
        <taxon>Fungi</taxon>
        <taxon>Dikarya</taxon>
        <taxon>Basidiomycota</taxon>
        <taxon>Agaricomycotina</taxon>
        <taxon>Agaricomycetes</taxon>
        <taxon>Agaricomycetidae</taxon>
        <taxon>Agaricales</taxon>
        <taxon>Fistulinaceae</taxon>
        <taxon>Fistulina</taxon>
    </lineage>
</organism>
<feature type="region of interest" description="Disordered" evidence="1">
    <location>
        <begin position="475"/>
        <end position="515"/>
    </location>
</feature>
<dbReference type="CDD" id="cd00084">
    <property type="entry name" value="HMG-box_SF"/>
    <property type="match status" value="1"/>
</dbReference>
<feature type="compositionally biased region" description="Pro residues" evidence="1">
    <location>
        <begin position="1269"/>
        <end position="1281"/>
    </location>
</feature>
<dbReference type="OrthoDB" id="2634326at2759"/>
<feature type="compositionally biased region" description="Polar residues" evidence="1">
    <location>
        <begin position="1306"/>
        <end position="1319"/>
    </location>
</feature>
<reference evidence="2 3" key="1">
    <citation type="journal article" date="2015" name="Fungal Genet. Biol.">
        <title>Evolution of novel wood decay mechanisms in Agaricales revealed by the genome sequences of Fistulina hepatica and Cylindrobasidium torrendii.</title>
        <authorList>
            <person name="Floudas D."/>
            <person name="Held B.W."/>
            <person name="Riley R."/>
            <person name="Nagy L.G."/>
            <person name="Koehler G."/>
            <person name="Ransdell A.S."/>
            <person name="Younus H."/>
            <person name="Chow J."/>
            <person name="Chiniquy J."/>
            <person name="Lipzen A."/>
            <person name="Tritt A."/>
            <person name="Sun H."/>
            <person name="Haridas S."/>
            <person name="LaButti K."/>
            <person name="Ohm R.A."/>
            <person name="Kues U."/>
            <person name="Blanchette R.A."/>
            <person name="Grigoriev I.V."/>
            <person name="Minto R.E."/>
            <person name="Hibbett D.S."/>
        </authorList>
    </citation>
    <scope>NUCLEOTIDE SEQUENCE [LARGE SCALE GENOMIC DNA]</scope>
    <source>
        <strain evidence="2 3">ATCC 64428</strain>
    </source>
</reference>
<feature type="compositionally biased region" description="Basic residues" evidence="1">
    <location>
        <begin position="1382"/>
        <end position="1391"/>
    </location>
</feature>
<feature type="compositionally biased region" description="Low complexity" evidence="1">
    <location>
        <begin position="1166"/>
        <end position="1180"/>
    </location>
</feature>
<proteinExistence type="predicted"/>
<sequence>MNGIWSPLPSFLQVRSSHYMTLLLQTHPTKAVLGSLHIYTTYLQIKSTSLSTPTRYTLRPLKAIVFLPLKALLTMSHPPSHLVPYDIHVHYRKPAGLHLHNMCEWDLGLVARCYVCQVDIAQDWGLSVGQVADNNPLTHLDGLSGAIIDEDVVTSPNTMYIPVPPFGHREPWTEDSEWSITWMHPQDVGLELVQTLRKDLFIVKSKNVHLFNDLVRKVQGALKALICAASEAETSLPASAQGYEAMIAHMLARLQNIGFEWTTIMLLICETQRVLLESDAFVHYWSIHVPQFASVWPSEGRPELVNQKLMGAFTYAPDVALKFTCARIPVWLIRDVKEVPLLTTRIVRWDMPQPPSVTLNLVDSVPRFRNVWEGTAGHRGKYINMHRYTIMHLVFRYPWGENLEVYSDPEFEPILHASPTMGIVVRPTTSSMVMFSKQSSGPTPNASISPSAIQYASTSHTAALPDTITLLSVASTRKRPAPSSSVPPGPKKKKSKDMRPCSFKLPPDPDGLSAPRSTWRKAFEDVSVDLDLPTQTSAELRQFFFPPISMFSNSMRADKHTLNWIYLCAAWTGRFMSTFQPCGLTAPEWQEVLGINTHTPQGTSHSATRRQQGKELLRKLFKCGDLNEMGGTINFHYMNISTSSPVQLLVCTMVAWEANKSNTWVDMAHFLAHGTSIDNFLAHPELIAHIFDCGKRAWQVIWMPCILDFDWKVMGLCSSDYAQRKVAVVGMIHGSILVPMDLVAIIDCEFNAALESIQSEEELDRLEDAIALHYCTCFYNAFAHPPTPPHIFCPPDESHLSNHLSIPSGTSPANFVRNAMVQLPCGWAHSPFWDIPYPGTEATWKSEDPTADWQKFQVKWVKAALEKSLTLEHRHPAIRKLKAEWVSKLQEEFNKTSVTKSQAGKALDNAIKDACKTLQAKVGEASSVDVNKLQSDDPMKYKNAGGATHTVLSQLWNELTDAERAEYDKEAKEKADVDSNIAQFSTEMQIALKLYTKSLIMGPGGGEVMLFYGFRNSKNKLKAGVILSHCPSNFDHPLEIDTTANAMESLGVMDMTISDKVLFDQFQTCWEEMIDMVILMRDLNEYIDVDMEVIHGLPLFVYDANDDELTDEVAVPWDELSKRSADFYNAKKVNWINTKYVRDPMRLPEGINIWDVAKHFVQLSASSTSTSTPTDSPDSPLLEKRGPSAVLPESPTQMSPTSPSDPSPSIAGTAPFRSPDTSLPLPSGSQCAATSTHATDGTSTVQLSMAPPIPSSDKPVLRQQGAPGPETPQQPSAPLPTGPALLPDSSATADAPPQLLACDLPQTDTPNENVIQPSADTDESIASKVSTPTVALMDEQLTKARAMADVQAQELRDAAAASLTRGNNEAGNLEKPNLPVRAKAKRGRPRKQVPQAQAAPVPKAKRGHPRKQVPQAQAAPVPSPSVCVTRASKHAREVEEVGPQSKKAKRD</sequence>
<name>A0A0D7ARN3_9AGAR</name>
<dbReference type="EMBL" id="KN881616">
    <property type="protein sequence ID" value="KIY53473.1"/>
    <property type="molecule type" value="Genomic_DNA"/>
</dbReference>